<dbReference type="Proteomes" id="UP000198757">
    <property type="component" value="Unassembled WGS sequence"/>
</dbReference>
<accession>A0A1G6JE77</accession>
<organism evidence="2 3">
    <name type="scientific">Niabella drilacis (strain DSM 25811 / CCM 8410 / CCUG 62505 / LMG 26954 / E90)</name>
    <dbReference type="NCBI Taxonomy" id="1285928"/>
    <lineage>
        <taxon>Bacteria</taxon>
        <taxon>Pseudomonadati</taxon>
        <taxon>Bacteroidota</taxon>
        <taxon>Chitinophagia</taxon>
        <taxon>Chitinophagales</taxon>
        <taxon>Chitinophagaceae</taxon>
        <taxon>Niabella</taxon>
    </lineage>
</organism>
<sequence>MTRFLKPAAALLIILGAAPASGQDLTTRLETWNEKNPIEKAYLHLDRETYFSGQTIWFKAYFMSGFLPSAANSTLFVELLNNQSALVIKKIVPVFGALSYGQFDLPDSLPTGSYQLRAYTPLMLNFDKAYLFSQRVMVYGRNKLRATPPSVAAVASLRFFPEGGNLVSGLPNNIAFRATDPNGLPVSVSGEIRDETDKVITTFTSSHDGMGQLILTPSAGRQYHASVKERSFELPQSSTEGLVLRLTNNNNAKAFTLDYRGSRHIPAYMVGQMQHHIVLKQALTPSAGNRVSGIIQTTDLPSGVLQVTFFNKDGMPLAERLTFINNKEYILPATFKADTLNNGARKKNHFSIGLPDSITGNFSVSVTDADYEAVPYRPQNIYSTFLLTSDIPGYVHEPRYYFSNTPTAAAAVELVMLTNGWRRFKWTDVAANTLPPPLHRDPGFISLSGKATITGSGRSFADRDLLVWVATDSGRSLQMVKTDPEGRFKMDSMIFFNKAKVLFSDVMGKKNKFLTIKLNTDSLTRSYALPPLQLPLNPKAGTSGTLPAKMSTAYFDYARGEGLMLDSVVVQGTKTRLQKLEERYMSGLFAGGINARTLDLTREFIPNMNIFDYLQGRIPSLTIERGGRFGNYRLFYRQSGARQPMQLYLDEVPADADMIASIPSTDIALVKVFPNFIGAAGGGANGVLAVYTKRGDELNNAMESSATIVDYEGYSIMKEFYAPDYSTPAANPYNDYRLTLDWKPEIFVSGNAQRIPIIFYNNDRTKRFKVVAEGITSTGKLLMLEQYVERGN</sequence>
<name>A0A1G6JE77_NIADE</name>
<dbReference type="OrthoDB" id="679547at2"/>
<proteinExistence type="predicted"/>
<dbReference type="AlphaFoldDB" id="A0A1G6JE77"/>
<feature type="chain" id="PRO_5011683370" description="MG2 domain-containing protein" evidence="1">
    <location>
        <begin position="23"/>
        <end position="792"/>
    </location>
</feature>
<dbReference type="RefSeq" id="WP_090388434.1">
    <property type="nucleotide sequence ID" value="NZ_FMZO01000001.1"/>
</dbReference>
<evidence type="ECO:0000313" key="2">
    <source>
        <dbReference type="EMBL" id="SDC16957.1"/>
    </source>
</evidence>
<gene>
    <name evidence="2" type="ORF">SAMN04487894_101508</name>
</gene>
<reference evidence="3" key="1">
    <citation type="submission" date="2016-10" db="EMBL/GenBank/DDBJ databases">
        <authorList>
            <person name="Varghese N."/>
            <person name="Submissions S."/>
        </authorList>
    </citation>
    <scope>NUCLEOTIDE SEQUENCE [LARGE SCALE GENOMIC DNA]</scope>
    <source>
        <strain evidence="3">DSM 25811 / CCM 8410 / LMG 26954 / E90</strain>
    </source>
</reference>
<dbReference type="SUPFAM" id="SSF56935">
    <property type="entry name" value="Porins"/>
    <property type="match status" value="1"/>
</dbReference>
<evidence type="ECO:0000256" key="1">
    <source>
        <dbReference type="SAM" id="SignalP"/>
    </source>
</evidence>
<keyword evidence="1" id="KW-0732">Signal</keyword>
<feature type="signal peptide" evidence="1">
    <location>
        <begin position="1"/>
        <end position="22"/>
    </location>
</feature>
<keyword evidence="3" id="KW-1185">Reference proteome</keyword>
<dbReference type="STRING" id="1285928.SAMN04487894_101508"/>
<evidence type="ECO:0008006" key="4">
    <source>
        <dbReference type="Google" id="ProtNLM"/>
    </source>
</evidence>
<dbReference type="Gene3D" id="2.60.40.1930">
    <property type="match status" value="1"/>
</dbReference>
<protein>
    <recommendedName>
        <fullName evidence="4">MG2 domain-containing protein</fullName>
    </recommendedName>
</protein>
<dbReference type="EMBL" id="FMZO01000001">
    <property type="protein sequence ID" value="SDC16957.1"/>
    <property type="molecule type" value="Genomic_DNA"/>
</dbReference>
<evidence type="ECO:0000313" key="3">
    <source>
        <dbReference type="Proteomes" id="UP000198757"/>
    </source>
</evidence>